<organism evidence="2 3">
    <name type="scientific">Erythrobacter longus</name>
    <dbReference type="NCBI Taxonomy" id="1044"/>
    <lineage>
        <taxon>Bacteria</taxon>
        <taxon>Pseudomonadati</taxon>
        <taxon>Pseudomonadota</taxon>
        <taxon>Alphaproteobacteria</taxon>
        <taxon>Sphingomonadales</taxon>
        <taxon>Erythrobacteraceae</taxon>
        <taxon>Erythrobacter/Porphyrobacter group</taxon>
        <taxon>Erythrobacter</taxon>
    </lineage>
</organism>
<sequence length="438" mass="45416">MQVAQSDWLPHARFMPDPLTAPEKAAIAASLYGPPANKSLNKIRLAFGSAAVAVAVAVPNLSLDAMVGAIGESSFGIGTVTPEAEGGTDKFAPDRFAPDRFAPGGTARPAKAFAPRRPITALLYAEPLDEQDTSLTFGSSPQLSNFDRELPVAVLSSGSQEFDLAFASVAMPSTLTALVPPGRPDGPSPVTRARSSAIATRTVAIEQITGLNAVVRATPENVGPENVGPKNVGPENVGRSGQSLALNSSSARTDAIASRSVEAAFAGAIDASAAVRGSLPVAPERSPTSLPVGVDEVRRAIPVGAPPVEVSGAAAAQAMLVPKTRLDARVNGVLTGSVDFQQRDGTIAIRLRSVANMMREQFSKTEFASITQGAAIDSFVTLAQLQAAGIPVSYNPAYDEVEFGIDYQDAPDAKKVQVDQISVPTLGSELTAIEQIPR</sequence>
<accession>A0A074MAM8</accession>
<proteinExistence type="predicted"/>
<evidence type="ECO:0000313" key="3">
    <source>
        <dbReference type="Proteomes" id="UP000027647"/>
    </source>
</evidence>
<keyword evidence="3" id="KW-1185">Reference proteome</keyword>
<dbReference type="Proteomes" id="UP000027647">
    <property type="component" value="Unassembled WGS sequence"/>
</dbReference>
<feature type="region of interest" description="Disordered" evidence="1">
    <location>
        <begin position="220"/>
        <end position="240"/>
    </location>
</feature>
<reference evidence="2 3" key="1">
    <citation type="submission" date="2014-04" db="EMBL/GenBank/DDBJ databases">
        <title>A comprehensive comparison of genomes of Erythrobacter spp. strains.</title>
        <authorList>
            <person name="Zheng Q."/>
        </authorList>
    </citation>
    <scope>NUCLEOTIDE SEQUENCE [LARGE SCALE GENOMIC DNA]</scope>
    <source>
        <strain evidence="2 3">DSM 6997</strain>
    </source>
</reference>
<evidence type="ECO:0000313" key="2">
    <source>
        <dbReference type="EMBL" id="KEO89810.1"/>
    </source>
</evidence>
<dbReference type="EMBL" id="JMIW01000004">
    <property type="protein sequence ID" value="KEO89810.1"/>
    <property type="molecule type" value="Genomic_DNA"/>
</dbReference>
<dbReference type="RefSeq" id="WP_034960379.1">
    <property type="nucleotide sequence ID" value="NZ_JMIW01000004.1"/>
</dbReference>
<comment type="caution">
    <text evidence="2">The sequence shown here is derived from an EMBL/GenBank/DDBJ whole genome shotgun (WGS) entry which is preliminary data.</text>
</comment>
<evidence type="ECO:0000256" key="1">
    <source>
        <dbReference type="SAM" id="MobiDB-lite"/>
    </source>
</evidence>
<dbReference type="OrthoDB" id="7392282at2"/>
<name>A0A074MAM8_ERYLO</name>
<dbReference type="AlphaFoldDB" id="A0A074MAM8"/>
<gene>
    <name evidence="2" type="ORF">EH31_11705</name>
</gene>
<dbReference type="eggNOG" id="ENOG502ZYAW">
    <property type="taxonomic scope" value="Bacteria"/>
</dbReference>
<protein>
    <submittedName>
        <fullName evidence="2">Uncharacterized protein</fullName>
    </submittedName>
</protein>